<comment type="caution">
    <text evidence="2">The sequence shown here is derived from an EMBL/GenBank/DDBJ whole genome shotgun (WGS) entry which is preliminary data.</text>
</comment>
<dbReference type="PROSITE" id="PS51318">
    <property type="entry name" value="TAT"/>
    <property type="match status" value="1"/>
</dbReference>
<dbReference type="InterPro" id="IPR006059">
    <property type="entry name" value="SBP"/>
</dbReference>
<organism evidence="2">
    <name type="scientific">Caldilineaceae bacterium SB0664_bin_27</name>
    <dbReference type="NCBI Taxonomy" id="2605260"/>
    <lineage>
        <taxon>Bacteria</taxon>
        <taxon>Bacillati</taxon>
        <taxon>Chloroflexota</taxon>
        <taxon>Caldilineae</taxon>
        <taxon>Caldilineales</taxon>
        <taxon>Caldilineaceae</taxon>
    </lineage>
</organism>
<dbReference type="PANTHER" id="PTHR43649">
    <property type="entry name" value="ARABINOSE-BINDING PROTEIN-RELATED"/>
    <property type="match status" value="1"/>
</dbReference>
<dbReference type="Gene3D" id="3.40.190.10">
    <property type="entry name" value="Periplasmic binding protein-like II"/>
    <property type="match status" value="1"/>
</dbReference>
<keyword evidence="1" id="KW-0812">Transmembrane</keyword>
<dbReference type="AlphaFoldDB" id="A0A6B0YSJ0"/>
<dbReference type="SUPFAM" id="SSF53850">
    <property type="entry name" value="Periplasmic binding protein-like II"/>
    <property type="match status" value="1"/>
</dbReference>
<dbReference type="InterPro" id="IPR006311">
    <property type="entry name" value="TAT_signal"/>
</dbReference>
<name>A0A6B0YSJ0_9CHLR</name>
<dbReference type="PANTHER" id="PTHR43649:SF12">
    <property type="entry name" value="DIACETYLCHITOBIOSE BINDING PROTEIN DASA"/>
    <property type="match status" value="1"/>
</dbReference>
<accession>A0A6B0YSJ0</accession>
<evidence type="ECO:0000256" key="1">
    <source>
        <dbReference type="SAM" id="Phobius"/>
    </source>
</evidence>
<keyword evidence="1" id="KW-0472">Membrane</keyword>
<evidence type="ECO:0000313" key="2">
    <source>
        <dbReference type="EMBL" id="MXY94066.1"/>
    </source>
</evidence>
<sequence length="445" mass="49821">MSDSIERKQEQRGSTLNRRDFLRSASALAGLGLLAACAPAAQPAGEMGSDAPAERARVRYLSWWFEEGNRGETWNNFVDEFNEYQTEIEVVAENIPFDQYTTKTIVGTQSGQLDGDIVMATPELAPRLIQSDLLVPLDDVLVRNSITDLSSAHDALRKDGHLYGLDMVTVAFGILYNKDRYEEANITPATTPEEWVEVSAALTDREAQKYGFFATHLVSEPSDFWFQLEVWCMPYDGIWAEGTTPLLTSDGIIQGLKLFKQMYDVAMPQGADNPTGYRLFQNGDVAQGLYVSAAVGAFTKDAPDLYPKLRSAPIPWETNKSIARIHPMMVNKDSEVVEESLEFVTYMYKPDNYRRMVEGCQDVIFAQPSAARQEYLDGLEWLKPGYFGVDYVTPFDIVGDFVYNFNEFGQIVITNFADVLIAGKSVEEAMEIAQVQAEDLAERIS</sequence>
<keyword evidence="1" id="KW-1133">Transmembrane helix</keyword>
<dbReference type="InterPro" id="IPR050490">
    <property type="entry name" value="Bact_solute-bd_prot1"/>
</dbReference>
<dbReference type="EMBL" id="VXRG01000097">
    <property type="protein sequence ID" value="MXY94066.1"/>
    <property type="molecule type" value="Genomic_DNA"/>
</dbReference>
<gene>
    <name evidence="2" type="ORF">F4Y42_11550</name>
</gene>
<feature type="transmembrane region" description="Helical" evidence="1">
    <location>
        <begin position="21"/>
        <end position="41"/>
    </location>
</feature>
<dbReference type="Pfam" id="PF13416">
    <property type="entry name" value="SBP_bac_8"/>
    <property type="match status" value="1"/>
</dbReference>
<proteinExistence type="predicted"/>
<reference evidence="2" key="1">
    <citation type="submission" date="2019-09" db="EMBL/GenBank/DDBJ databases">
        <title>Characterisation of the sponge microbiome using genome-centric metagenomics.</title>
        <authorList>
            <person name="Engelberts J.P."/>
            <person name="Robbins S.J."/>
            <person name="De Goeij J.M."/>
            <person name="Aranda M."/>
            <person name="Bell S.C."/>
            <person name="Webster N.S."/>
        </authorList>
    </citation>
    <scope>NUCLEOTIDE SEQUENCE</scope>
    <source>
        <strain evidence="2">SB0664_bin_27</strain>
    </source>
</reference>
<protein>
    <submittedName>
        <fullName evidence="2">Carbohydrate ABC transporter substrate-binding protein</fullName>
    </submittedName>
</protein>